<protein>
    <recommendedName>
        <fullName evidence="1">Choice-of-anchor I domain-containing protein</fullName>
    </recommendedName>
</protein>
<dbReference type="SUPFAM" id="SSF51004">
    <property type="entry name" value="C-terminal (heme d1) domain of cytochrome cd1-nitrite reductase"/>
    <property type="match status" value="1"/>
</dbReference>
<organism evidence="2 3">
    <name type="scientific">Aquimarina amphilecti</name>
    <dbReference type="NCBI Taxonomy" id="1038014"/>
    <lineage>
        <taxon>Bacteria</taxon>
        <taxon>Pseudomonadati</taxon>
        <taxon>Bacteroidota</taxon>
        <taxon>Flavobacteriia</taxon>
        <taxon>Flavobacteriales</taxon>
        <taxon>Flavobacteriaceae</taxon>
        <taxon>Aquimarina</taxon>
    </lineage>
</organism>
<keyword evidence="3" id="KW-1185">Reference proteome</keyword>
<dbReference type="AlphaFoldDB" id="A0A1H7SA68"/>
<evidence type="ECO:0000313" key="2">
    <source>
        <dbReference type="EMBL" id="SEL68634.1"/>
    </source>
</evidence>
<dbReference type="NCBIfam" id="NF038117">
    <property type="entry name" value="choice_anch_I"/>
    <property type="match status" value="1"/>
</dbReference>
<sequence length="538" mass="58332">MKFKLFVIYSFHNIKDIYIIEFWKLTQIKLIMKIFNKLSLVLIGVSGVFSSCNIDDYQGGGGTNDLTFNKIGSLTNGTGDEGFAEISAFDPETAKLFVVNPNDVELSVWDISNPSTPLAGTDIALNGVPNSVAVHEGIVAVALENAANKQADGAIVTFDAESQTLLNTYPAGALPDMVTFSPDGKYIVAANEGEPNDEYTVDPEGSITIIEVATGEVNQVSFTSFNGRTIGNDFRVFGPGATLAQDIEPEYIAVSDDSKTAYVALQENNGIATIDLRSKTVRHITGLGFKNYALPENQIDASDRDDVVGNFQNWPVLGYYHPDAMVFTRIQGARFLITANEGDARDYEGYSEEERVKDLILDPTVYPDAESLQLDENLGRLKTTTANGDTNGDGYVDQIYAYGGRSFTIWSTTGAKVYDSGDQIAKTVFELDPSAFNSNEGDGVDNRSDDKGVEPEAVETLSIGRSTLLFVGLERTGGVMVYDISNPVNPIFIEWLRDASDISPEGLITVKAEDSPTGNAMVIVTNEVSNTVAIYEVK</sequence>
<dbReference type="InterPro" id="IPR015943">
    <property type="entry name" value="WD40/YVTN_repeat-like_dom_sf"/>
</dbReference>
<dbReference type="PANTHER" id="PTHR46928:SF1">
    <property type="entry name" value="MESENCHYME-SPECIFIC CELL SURFACE GLYCOPROTEIN"/>
    <property type="match status" value="1"/>
</dbReference>
<gene>
    <name evidence="2" type="ORF">SAMN04487910_3038</name>
</gene>
<dbReference type="Pfam" id="PF22494">
    <property type="entry name" value="choice_anch_I"/>
    <property type="match status" value="1"/>
</dbReference>
<dbReference type="PANTHER" id="PTHR46928">
    <property type="entry name" value="MESENCHYME-SPECIFIC CELL SURFACE GLYCOPROTEIN"/>
    <property type="match status" value="1"/>
</dbReference>
<dbReference type="Gene3D" id="2.130.10.10">
    <property type="entry name" value="YVTN repeat-like/Quinoprotein amine dehydrogenase"/>
    <property type="match status" value="1"/>
</dbReference>
<dbReference type="InterPro" id="IPR011048">
    <property type="entry name" value="Haem_d1_sf"/>
</dbReference>
<dbReference type="Proteomes" id="UP000198521">
    <property type="component" value="Unassembled WGS sequence"/>
</dbReference>
<reference evidence="2 3" key="1">
    <citation type="submission" date="2016-10" db="EMBL/GenBank/DDBJ databases">
        <authorList>
            <person name="de Groot N.N."/>
        </authorList>
    </citation>
    <scope>NUCLEOTIDE SEQUENCE [LARGE SCALE GENOMIC DNA]</scope>
    <source>
        <strain evidence="2 3">DSM 25232</strain>
    </source>
</reference>
<evidence type="ECO:0000313" key="3">
    <source>
        <dbReference type="Proteomes" id="UP000198521"/>
    </source>
</evidence>
<accession>A0A1H7SA68</accession>
<dbReference type="InterPro" id="IPR052956">
    <property type="entry name" value="Mesenchyme-surface_protein"/>
</dbReference>
<name>A0A1H7SA68_AQUAM</name>
<proteinExistence type="predicted"/>
<dbReference type="InterPro" id="IPR055188">
    <property type="entry name" value="Choice_anch_I"/>
</dbReference>
<dbReference type="STRING" id="1038014.SAMN04487910_3038"/>
<evidence type="ECO:0000259" key="1">
    <source>
        <dbReference type="Pfam" id="PF22494"/>
    </source>
</evidence>
<feature type="domain" description="Choice-of-anchor I" evidence="1">
    <location>
        <begin position="81"/>
        <end position="537"/>
    </location>
</feature>
<dbReference type="EMBL" id="FOAB01000005">
    <property type="protein sequence ID" value="SEL68634.1"/>
    <property type="molecule type" value="Genomic_DNA"/>
</dbReference>